<proteinExistence type="predicted"/>
<dbReference type="Proteomes" id="UP000004986">
    <property type="component" value="Unassembled WGS sequence"/>
</dbReference>
<name>F3GJH9_PSESJ</name>
<accession>F3GJH9</accession>
<reference evidence="2 3" key="1">
    <citation type="journal article" date="2011" name="PLoS Pathog.">
        <title>Dynamic evolution of pathogenicity revealed by sequencing and comparative genomics of 19 Pseudomonas syringae isolates.</title>
        <authorList>
            <person name="Baltrus D.A."/>
            <person name="Nishimura M.T."/>
            <person name="Romanchuk A."/>
            <person name="Chang J.H."/>
            <person name="Mukhtar M.S."/>
            <person name="Cherkis K."/>
            <person name="Roach J."/>
            <person name="Grant S.R."/>
            <person name="Jones C.D."/>
            <person name="Dangl J.L."/>
        </authorList>
    </citation>
    <scope>NUCLEOTIDE SEQUENCE [LARGE SCALE GENOMIC DNA]</scope>
    <source>
        <strain evidence="2 3">1704B</strain>
    </source>
</reference>
<sequence length="40" mass="4475">MIKTFDNVLNIGVYTNKGETAGHHAEDQRTDNRTGNPPVY</sequence>
<dbReference type="HOGENOM" id="CLU_3301643_0_0_6"/>
<keyword evidence="3" id="KW-1185">Reference proteome</keyword>
<feature type="region of interest" description="Disordered" evidence="1">
    <location>
        <begin position="15"/>
        <end position="40"/>
    </location>
</feature>
<organism evidence="2 3">
    <name type="scientific">Pseudomonas syringae pv. pisi str. 1704B</name>
    <dbReference type="NCBI Taxonomy" id="629263"/>
    <lineage>
        <taxon>Bacteria</taxon>
        <taxon>Pseudomonadati</taxon>
        <taxon>Pseudomonadota</taxon>
        <taxon>Gammaproteobacteria</taxon>
        <taxon>Pseudomonadales</taxon>
        <taxon>Pseudomonadaceae</taxon>
        <taxon>Pseudomonas</taxon>
        <taxon>Pseudomonas syringae</taxon>
    </lineage>
</organism>
<dbReference type="AlphaFoldDB" id="F3GJH9"/>
<dbReference type="EMBL" id="AEAI01002077">
    <property type="protein sequence ID" value="EGH47232.1"/>
    <property type="molecule type" value="Genomic_DNA"/>
</dbReference>
<evidence type="ECO:0000313" key="3">
    <source>
        <dbReference type="Proteomes" id="UP000004986"/>
    </source>
</evidence>
<feature type="compositionally biased region" description="Basic and acidic residues" evidence="1">
    <location>
        <begin position="20"/>
        <end position="32"/>
    </location>
</feature>
<feature type="non-terminal residue" evidence="2">
    <location>
        <position position="40"/>
    </location>
</feature>
<evidence type="ECO:0000313" key="2">
    <source>
        <dbReference type="EMBL" id="EGH47232.1"/>
    </source>
</evidence>
<evidence type="ECO:0000256" key="1">
    <source>
        <dbReference type="SAM" id="MobiDB-lite"/>
    </source>
</evidence>
<gene>
    <name evidence="2" type="ORF">PSYPI_35185</name>
</gene>
<comment type="caution">
    <text evidence="2">The sequence shown here is derived from an EMBL/GenBank/DDBJ whole genome shotgun (WGS) entry which is preliminary data.</text>
</comment>
<protein>
    <submittedName>
        <fullName evidence="2">Uncharacterized protein</fullName>
    </submittedName>
</protein>